<dbReference type="Pfam" id="PF01385">
    <property type="entry name" value="OrfB_IS605"/>
    <property type="match status" value="1"/>
</dbReference>
<dbReference type="GO" id="GO:0003677">
    <property type="term" value="F:DNA binding"/>
    <property type="evidence" value="ECO:0007669"/>
    <property type="project" value="UniProtKB-KW"/>
</dbReference>
<keyword evidence="4" id="KW-0862">Zinc</keyword>
<comment type="similarity">
    <text evidence="1">In the C-terminal section; belongs to the transposase 35 family.</text>
</comment>
<dbReference type="OrthoDB" id="448372at2"/>
<evidence type="ECO:0000256" key="7">
    <source>
        <dbReference type="SAM" id="MobiDB-lite"/>
    </source>
</evidence>
<keyword evidence="12" id="KW-1185">Reference proteome</keyword>
<gene>
    <name evidence="11" type="ORF">DSM106972_076320</name>
</gene>
<feature type="domain" description="Probable transposase IS891/IS1136/IS1341" evidence="8">
    <location>
        <begin position="225"/>
        <end position="341"/>
    </location>
</feature>
<dbReference type="AlphaFoldDB" id="A0A433V268"/>
<dbReference type="InterPro" id="IPR010095">
    <property type="entry name" value="Cas12f1-like_TNB"/>
</dbReference>
<evidence type="ECO:0000256" key="1">
    <source>
        <dbReference type="ARBA" id="ARBA00008761"/>
    </source>
</evidence>
<name>A0A433V268_9CYAN</name>
<feature type="domain" description="Transposase putative helix-turn-helix" evidence="10">
    <location>
        <begin position="1"/>
        <end position="43"/>
    </location>
</feature>
<dbReference type="Pfam" id="PF07282">
    <property type="entry name" value="Cas12f1-like_TNB"/>
    <property type="match status" value="1"/>
</dbReference>
<feature type="region of interest" description="Disordered" evidence="7">
    <location>
        <begin position="466"/>
        <end position="512"/>
    </location>
</feature>
<dbReference type="GO" id="GO:0046872">
    <property type="term" value="F:metal ion binding"/>
    <property type="evidence" value="ECO:0007669"/>
    <property type="project" value="UniProtKB-KW"/>
</dbReference>
<evidence type="ECO:0000259" key="9">
    <source>
        <dbReference type="Pfam" id="PF07282"/>
    </source>
</evidence>
<dbReference type="GO" id="GO:0032196">
    <property type="term" value="P:transposition"/>
    <property type="evidence" value="ECO:0007669"/>
    <property type="project" value="UniProtKB-KW"/>
</dbReference>
<feature type="domain" description="Cas12f1-like TNB" evidence="9">
    <location>
        <begin position="382"/>
        <end position="447"/>
    </location>
</feature>
<evidence type="ECO:0000313" key="12">
    <source>
        <dbReference type="Proteomes" id="UP000271624"/>
    </source>
</evidence>
<comment type="caution">
    <text evidence="11">The sequence shown here is derived from an EMBL/GenBank/DDBJ whole genome shotgun (WGS) entry which is preliminary data.</text>
</comment>
<evidence type="ECO:0000313" key="11">
    <source>
        <dbReference type="EMBL" id="RUT00184.1"/>
    </source>
</evidence>
<evidence type="ECO:0000256" key="3">
    <source>
        <dbReference type="ARBA" id="ARBA00022723"/>
    </source>
</evidence>
<evidence type="ECO:0000256" key="4">
    <source>
        <dbReference type="ARBA" id="ARBA00022833"/>
    </source>
</evidence>
<keyword evidence="3" id="KW-0479">Metal-binding</keyword>
<dbReference type="NCBIfam" id="NF040570">
    <property type="entry name" value="guided_TnpB"/>
    <property type="match status" value="1"/>
</dbReference>
<evidence type="ECO:0000259" key="10">
    <source>
        <dbReference type="Pfam" id="PF12323"/>
    </source>
</evidence>
<dbReference type="InterPro" id="IPR001959">
    <property type="entry name" value="Transposase"/>
</dbReference>
<reference evidence="11" key="1">
    <citation type="submission" date="2018-12" db="EMBL/GenBank/DDBJ databases">
        <authorList>
            <person name="Will S."/>
            <person name="Neumann-Schaal M."/>
            <person name="Henke P."/>
        </authorList>
    </citation>
    <scope>NUCLEOTIDE SEQUENCE</scope>
    <source>
        <strain evidence="11">PCC 7102</strain>
    </source>
</reference>
<sequence>MLTNYLYKLQPNVTQTAEMVRWIDMLRSHYNWCLNDRISQYYQQFIQGDYCDIRTKAEACPITCFVSKNGASGEPWKQDNQNTVVPMGEYCLLPYDLNNLPYSGKTPRRSVGDIQITALPVLKVARPWYADIDSTVLQQNVKRLDTAYENFFEGKGFPKFKNRSNFTSFTYQAGVKVSGNKIYLSKLGWMRFHDSRPIPPGFVIKAATVRKRQDGWYISVRIEDKTVPDYVPKPLSEVNKVIGCDLGIVKLVHLSDGHQIDNPKIATNKKTRRMLKVRQRRVSRKKKNSNNQKKASRAVGRLYKKITDKRQAYQWNIANEIVSRNVDAIGVENLNIAGMLKRCKVKVDVNEVCPKGESTGRFLPNGQSRKKHLNRAISDASWNELILKIEYLTVKRGKVLVKINPKNSSIECRNCGHTDKSNRDKEKFLCSQCGFYEHADIGAAKTIRDRVIELIEYQKVHGDCVEPADKTAKRPKKRKEKSARSTLSKRVEPGNPKSKGENPETGIQEDIA</sequence>
<evidence type="ECO:0000259" key="8">
    <source>
        <dbReference type="Pfam" id="PF01385"/>
    </source>
</evidence>
<dbReference type="EMBL" id="RSCL01000025">
    <property type="protein sequence ID" value="RUT00184.1"/>
    <property type="molecule type" value="Genomic_DNA"/>
</dbReference>
<evidence type="ECO:0000256" key="6">
    <source>
        <dbReference type="ARBA" id="ARBA00023172"/>
    </source>
</evidence>
<keyword evidence="6" id="KW-0233">DNA recombination</keyword>
<evidence type="ECO:0000256" key="2">
    <source>
        <dbReference type="ARBA" id="ARBA00022578"/>
    </source>
</evidence>
<evidence type="ECO:0000256" key="5">
    <source>
        <dbReference type="ARBA" id="ARBA00023125"/>
    </source>
</evidence>
<protein>
    <recommendedName>
        <fullName evidence="13">Transposase</fullName>
    </recommendedName>
</protein>
<accession>A0A433V268</accession>
<proteinExistence type="inferred from homology"/>
<reference evidence="11" key="2">
    <citation type="journal article" date="2019" name="Genome Biol. Evol.">
        <title>Day and night: Metabolic profiles and evolutionary relationships of six axenic non-marine cyanobacteria.</title>
        <authorList>
            <person name="Will S.E."/>
            <person name="Henke P."/>
            <person name="Boedeker C."/>
            <person name="Huang S."/>
            <person name="Brinkmann H."/>
            <person name="Rohde M."/>
            <person name="Jarek M."/>
            <person name="Friedl T."/>
            <person name="Seufert S."/>
            <person name="Schumacher M."/>
            <person name="Overmann J."/>
            <person name="Neumann-Schaal M."/>
            <person name="Petersen J."/>
        </authorList>
    </citation>
    <scope>NUCLEOTIDE SEQUENCE [LARGE SCALE GENOMIC DNA]</scope>
    <source>
        <strain evidence="11">PCC 7102</strain>
    </source>
</reference>
<dbReference type="Pfam" id="PF12323">
    <property type="entry name" value="HTH_OrfB_IS605"/>
    <property type="match status" value="1"/>
</dbReference>
<organism evidence="11 12">
    <name type="scientific">Dulcicalothrix desertica PCC 7102</name>
    <dbReference type="NCBI Taxonomy" id="232991"/>
    <lineage>
        <taxon>Bacteria</taxon>
        <taxon>Bacillati</taxon>
        <taxon>Cyanobacteriota</taxon>
        <taxon>Cyanophyceae</taxon>
        <taxon>Nostocales</taxon>
        <taxon>Calotrichaceae</taxon>
        <taxon>Dulcicalothrix</taxon>
    </lineage>
</organism>
<evidence type="ECO:0008006" key="13">
    <source>
        <dbReference type="Google" id="ProtNLM"/>
    </source>
</evidence>
<dbReference type="InterPro" id="IPR021027">
    <property type="entry name" value="Transposase_put_HTH"/>
</dbReference>
<dbReference type="GO" id="GO:0006310">
    <property type="term" value="P:DNA recombination"/>
    <property type="evidence" value="ECO:0007669"/>
    <property type="project" value="UniProtKB-KW"/>
</dbReference>
<keyword evidence="2" id="KW-0815">Transposition</keyword>
<keyword evidence="5" id="KW-0238">DNA-binding</keyword>
<dbReference type="RefSeq" id="WP_127085712.1">
    <property type="nucleotide sequence ID" value="NZ_RSCL01000025.1"/>
</dbReference>
<dbReference type="Proteomes" id="UP000271624">
    <property type="component" value="Unassembled WGS sequence"/>
</dbReference>